<comment type="caution">
    <text evidence="1">The sequence shown here is derived from an EMBL/GenBank/DDBJ whole genome shotgun (WGS) entry which is preliminary data.</text>
</comment>
<gene>
    <name evidence="1" type="primary">CRM1_2</name>
    <name evidence="1" type="ORF">EV182_004502</name>
</gene>
<accession>A0ACC1HDV8</accession>
<dbReference type="EMBL" id="JAMZIH010006535">
    <property type="protein sequence ID" value="KAJ1673816.1"/>
    <property type="molecule type" value="Genomic_DNA"/>
</dbReference>
<evidence type="ECO:0000313" key="1">
    <source>
        <dbReference type="EMBL" id="KAJ1673816.1"/>
    </source>
</evidence>
<proteinExistence type="predicted"/>
<protein>
    <submittedName>
        <fullName evidence="1">Karyopherin transporter</fullName>
    </submittedName>
</protein>
<sequence length="588" mass="67401">KATQPRLILATLETLLRFLSWIPLGYIFETNLISNLKNRFLEKPETQNVTLKCLTEIGSLQTRPEYDAKLVSLFLMTVESFTNIISVDTDFANDWDKFSDQQQEFIQNMAMFLTIFLSAHLKLVEKHVPQQQVLLAHRYLLRVSQIEERELFKVCLDYWNIFVRGLYEDLNRVPAAQQQPVLNLGPAGDQTPIGATEAQLRHRAYHDVLTGLRYVMISKMAKPEEVLIVENDEGEIVREFIKETDTITLYKAERECLIFLTHLDSSDMENIMLDKLSRQMDRSEWSWNNLNKLCWAIGSISGAMTETQERRFLVVTIKDLLNLCENSRGKDNKAVIAANIMYVVGQYPRFLKAHWKFLKTVTNKLFEFMHEMHEGVRDMACDTFIKIAQKCRRHFIVQQPEESRPFVEEIIENIAQITSDLEPQQVNTFYEAVGTMVGAQPNPDIQQELVTGLMRLPNSMWSKAVLAAGQNSNFLEDSDAVKMMGNVLRINVSTCSAIGKGFLSQIGLIYHDMLALYKAVSEIISATVARDGEVATRYPKIRAMRIIKKEALRLIDVYVRNCGDEIQAVNQNMLPPLLEVVLPDYASN</sequence>
<evidence type="ECO:0000313" key="2">
    <source>
        <dbReference type="Proteomes" id="UP001145114"/>
    </source>
</evidence>
<feature type="non-terminal residue" evidence="1">
    <location>
        <position position="1"/>
    </location>
</feature>
<dbReference type="Proteomes" id="UP001145114">
    <property type="component" value="Unassembled WGS sequence"/>
</dbReference>
<name>A0ACC1HDV8_9FUNG</name>
<organism evidence="1 2">
    <name type="scientific">Spiromyces aspiralis</name>
    <dbReference type="NCBI Taxonomy" id="68401"/>
    <lineage>
        <taxon>Eukaryota</taxon>
        <taxon>Fungi</taxon>
        <taxon>Fungi incertae sedis</taxon>
        <taxon>Zoopagomycota</taxon>
        <taxon>Kickxellomycotina</taxon>
        <taxon>Kickxellomycetes</taxon>
        <taxon>Kickxellales</taxon>
        <taxon>Kickxellaceae</taxon>
        <taxon>Spiromyces</taxon>
    </lineage>
</organism>
<keyword evidence="2" id="KW-1185">Reference proteome</keyword>
<feature type="non-terminal residue" evidence="1">
    <location>
        <position position="588"/>
    </location>
</feature>
<reference evidence="1" key="1">
    <citation type="submission" date="2022-06" db="EMBL/GenBank/DDBJ databases">
        <title>Phylogenomic reconstructions and comparative analyses of Kickxellomycotina fungi.</title>
        <authorList>
            <person name="Reynolds N.K."/>
            <person name="Stajich J.E."/>
            <person name="Barry K."/>
            <person name="Grigoriev I.V."/>
            <person name="Crous P."/>
            <person name="Smith M.E."/>
        </authorList>
    </citation>
    <scope>NUCLEOTIDE SEQUENCE</scope>
    <source>
        <strain evidence="1">RSA 2271</strain>
    </source>
</reference>